<feature type="chain" id="PRO_5040945259" evidence="3">
    <location>
        <begin position="18"/>
        <end position="2053"/>
    </location>
</feature>
<feature type="region of interest" description="Disordered" evidence="1">
    <location>
        <begin position="38"/>
        <end position="70"/>
    </location>
</feature>
<dbReference type="NCBIfam" id="TIGR03786">
    <property type="entry name" value="strep_pil_rpt"/>
    <property type="match status" value="2"/>
</dbReference>
<feature type="compositionally biased region" description="Polar residues" evidence="1">
    <location>
        <begin position="54"/>
        <end position="65"/>
    </location>
</feature>
<keyword evidence="2" id="KW-1133">Transmembrane helix</keyword>
<dbReference type="Pfam" id="PF12892">
    <property type="entry name" value="FctA"/>
    <property type="match status" value="4"/>
</dbReference>
<dbReference type="Gene3D" id="2.60.40.1140">
    <property type="entry name" value="Collagen-binding surface protein Cna, B-type domain"/>
    <property type="match status" value="1"/>
</dbReference>
<dbReference type="Gene3D" id="3.40.50.410">
    <property type="entry name" value="von Willebrand factor, type A domain"/>
    <property type="match status" value="1"/>
</dbReference>
<evidence type="ECO:0000256" key="2">
    <source>
        <dbReference type="SAM" id="Phobius"/>
    </source>
</evidence>
<dbReference type="InterPro" id="IPR002035">
    <property type="entry name" value="VWF_A"/>
</dbReference>
<feature type="region of interest" description="Disordered" evidence="1">
    <location>
        <begin position="1943"/>
        <end position="2012"/>
    </location>
</feature>
<dbReference type="CDD" id="cd00198">
    <property type="entry name" value="vWFA"/>
    <property type="match status" value="1"/>
</dbReference>
<proteinExistence type="predicted"/>
<sequence length="2053" mass="215809">MAAGAAAALVGSGLLWAAGPAARADPVRGGLTPAAKLTDHASWHRYPGSRPDSDNPNVTHQSQNPGRIWTDKTVFGDDEAAEEAGVDHDLDIADDEMAVVLSALGTTRQVRSTREPVIDLVIAIDNSNSMTLCVGTSSTCSSTGSGATSYRNSRAYAMVEGVNAAIQHIVEADPDARVSIVAFGTAATTVTPLTRPQTVTGTDDYLVFGPPNAQGRMTITTVGENLTVGYVGTSAQSTNIHRGIDRARSVLADQATSAVAGDEQHIPSVIVFSDGEPTLSANEAAWWNLQGTANHGPASPTATQYFGNGYLAALSGAYLKNQVTDVYNDEAYNTAHGFSPVETNVYTVGLGMSALQPQGQQLAYATLDPRGTLPAQGQVNPANAMATSFGSAMGTYATTGSTTVTVNSTAAFRVNRPSGQVSSGSASVNAVTYDPTYEQLRYNTTFDAPNTAEELVAVFERIANQVLTEEPVLPVETTTPDPNTDGYVTFTDPLGPFMRVSKMDSVVFCSILQQDGRTDCDPEEFTEHTTTTSGNTTTYVFDGSYAANDLFPETDLANIVVTVESNVSLAVGDIVTVKIPVALLPMINTSVLEDLDGAPRSMSWWSSHPVHLYYKVAPKPGVASALTDPTALPAADQAALAAYVGEHTVDGALRFYANAFDTADDGTRTSRAGVTFRPSTRNDFYRFARDSVLYTAQDPGATITPGEWDALPGTATVYRALPRYSTTGGQGDEPTKTLVYLPTTKANLLAGQTEGAQIRPVGGVMVAPAGLYNLSERVANLDIHKCAEENVVWVSDSLTCAVEDPAANRTQTDAFSREAAVEPDVAQSVRIRLGNNGWLEYASPGAFEVGKTVTTAQAGLAPDPDQEFAFRVTLTDPAGGPLAGELPYRVFDADGVAGRAGTVATGGTITLRDGEHARVMGLPDGAGYAVAEVAPPGAWTPVAPEVTDGTVAVPQATVPRLVWDNVYDVEPVTLTTVAATKAMSPSWLDGAYRVRLCPVGTAPVPADGDAESGCVTRTIDAEGQETDFGAVTFTRPGTFEYGLVELATDVPGVQDSLAQYRWTVEVTDTGTGQLRTTTALARVRDDAGGEAPGVVEPPATFTNTWSAGDLDRALEVVKHVRDASLAGPGQVRPPLIPYAFTFGAVDEEDPAEPPLEFADGGRTAQVRATPGSISVPSPPLRYTEDHVGGTYFYAAREDPFDPPVPGLTLSDAVWFFRIDVGSVASPDGPLVDPVVTTCETTADAVTEADPWGGCDPATGDYGPEGDGPVFVNAYDPEPADVALTATKTLDGRPWADGDAFTFDLAPADDVTRAAVEAGEIELPDPATATATAPADGAPNVTFGAITFHRQGVYGFTVTERAEPAVPGVEPDPRAVVYTVTVTDEPAGDRLDGQLEAAVSTARGEAELVNRFRARVPFANVVVTKTLTGREPVAGEFEVVVEAQDDASREKLGWDEARQVFATTADAPDGQPAPVVQLPQMELTQTDLGRAYTYVITEQESAAGGVTSDDTVHTVEVRARYDEVAREMWVETTVTSERGGTVVHDSRTGGVPEVGFANTYEAGPGTATIPVDKRIVGRDWRAGDTFTFRLSPATPGAPMPEETTVEVTADSATASPLIRSAELGPITFTEPGEYAYTIREVAPSSDPIEDIVYDTERVVNVTVRVTDDGSGTLRTEVVGPDGHMENIYRTPYHYEIRKRLDGRDSADGEFGVRVVPLDERSAEITDGQVPYPDGTVFAMPGAADGELALFEREARPVLTEDVLGYSYCYVYAEEIPDPPLPGITYDETRYQVCTTPSRREDGVLQATSVIRDADTGELLDEVVTAEDDVPRQFPQIAFRNTFNAWTLTKTSDPGSGSTVAPGSVVTYTLTATNTATTTLVGAAATDDLTGVLAHATLGDLPDGLVLDGTTLTWTVPDVAAGERATVSYRVTVADDAGGQALRNVVTGAGSAPPPAPCPDDDAACRATEHTVSDPGPEPSPPGEPTPTPTAPPEPPPSAEDPGDPGAAGPPAYPGAGDLPVTGFDAVWLGLLGLVLILVGGTLVAVRRRSAGRVA</sequence>
<dbReference type="InterPro" id="IPR038174">
    <property type="entry name" value="Strep_pil_link_sf"/>
</dbReference>
<feature type="signal peptide" evidence="3">
    <location>
        <begin position="1"/>
        <end position="17"/>
    </location>
</feature>
<dbReference type="InterPro" id="IPR057687">
    <property type="entry name" value="DUF7927"/>
</dbReference>
<dbReference type="Pfam" id="PF24547">
    <property type="entry name" value="DUF7601"/>
    <property type="match status" value="1"/>
</dbReference>
<dbReference type="SUPFAM" id="SSF53300">
    <property type="entry name" value="vWA-like"/>
    <property type="match status" value="1"/>
</dbReference>
<dbReference type="InterPro" id="IPR022464">
    <property type="entry name" value="Strep_pil_isopept_link"/>
</dbReference>
<dbReference type="PROSITE" id="PS50234">
    <property type="entry name" value="VWFA"/>
    <property type="match status" value="1"/>
</dbReference>
<evidence type="ECO:0000256" key="3">
    <source>
        <dbReference type="SAM" id="SignalP"/>
    </source>
</evidence>
<name>A0A9X2G4T5_9MICO</name>
<keyword evidence="2" id="KW-0472">Membrane</keyword>
<feature type="transmembrane region" description="Helical" evidence="2">
    <location>
        <begin position="2024"/>
        <end position="2044"/>
    </location>
</feature>
<keyword evidence="6" id="KW-1185">Reference proteome</keyword>
<feature type="compositionally biased region" description="Low complexity" evidence="1">
    <location>
        <begin position="2002"/>
        <end position="2012"/>
    </location>
</feature>
<evidence type="ECO:0000256" key="1">
    <source>
        <dbReference type="SAM" id="MobiDB-lite"/>
    </source>
</evidence>
<dbReference type="Gene3D" id="2.60.40.3050">
    <property type="match status" value="5"/>
</dbReference>
<keyword evidence="3" id="KW-0732">Signal</keyword>
<feature type="compositionally biased region" description="Basic and acidic residues" evidence="1">
    <location>
        <begin position="1961"/>
        <end position="1970"/>
    </location>
</feature>
<dbReference type="EMBL" id="JAMTCS010000015">
    <property type="protein sequence ID" value="MCP2267112.1"/>
    <property type="molecule type" value="Genomic_DNA"/>
</dbReference>
<dbReference type="NCBIfam" id="TIGR01167">
    <property type="entry name" value="LPXTG_anchor"/>
    <property type="match status" value="1"/>
</dbReference>
<organism evidence="5 6">
    <name type="scientific">Promicromonospora thailandica</name>
    <dbReference type="NCBI Taxonomy" id="765201"/>
    <lineage>
        <taxon>Bacteria</taxon>
        <taxon>Bacillati</taxon>
        <taxon>Actinomycetota</taxon>
        <taxon>Actinomycetes</taxon>
        <taxon>Micrococcales</taxon>
        <taxon>Promicromonosporaceae</taxon>
        <taxon>Promicromonospora</taxon>
    </lineage>
</organism>
<feature type="compositionally biased region" description="Pro residues" evidence="1">
    <location>
        <begin position="1974"/>
        <end position="1997"/>
    </location>
</feature>
<dbReference type="Pfam" id="PF25549">
    <property type="entry name" value="DUF7927"/>
    <property type="match status" value="1"/>
</dbReference>
<dbReference type="InterPro" id="IPR055382">
    <property type="entry name" value="DUF7601"/>
</dbReference>
<protein>
    <submittedName>
        <fullName evidence="5">LPXTG-motif cell wall anchor domain-containing protein/pilin isopeptide linkage domain-containing protein</fullName>
    </submittedName>
</protein>
<evidence type="ECO:0000313" key="5">
    <source>
        <dbReference type="EMBL" id="MCP2267112.1"/>
    </source>
</evidence>
<dbReference type="InterPro" id="IPR036465">
    <property type="entry name" value="vWFA_dom_sf"/>
</dbReference>
<comment type="caution">
    <text evidence="5">The sequence shown here is derived from an EMBL/GenBank/DDBJ whole genome shotgun (WGS) entry which is preliminary data.</text>
</comment>
<feature type="domain" description="VWFA" evidence="4">
    <location>
        <begin position="119"/>
        <end position="363"/>
    </location>
</feature>
<accession>A0A9X2G4T5</accession>
<keyword evidence="2" id="KW-0812">Transmembrane</keyword>
<evidence type="ECO:0000259" key="4">
    <source>
        <dbReference type="PROSITE" id="PS50234"/>
    </source>
</evidence>
<dbReference type="Proteomes" id="UP001139493">
    <property type="component" value="Unassembled WGS sequence"/>
</dbReference>
<reference evidence="5" key="1">
    <citation type="submission" date="2022-06" db="EMBL/GenBank/DDBJ databases">
        <title>Genomic Encyclopedia of Archaeal and Bacterial Type Strains, Phase II (KMG-II): from individual species to whole genera.</title>
        <authorList>
            <person name="Goeker M."/>
        </authorList>
    </citation>
    <scope>NUCLEOTIDE SEQUENCE</scope>
    <source>
        <strain evidence="5">DSM 26652</strain>
    </source>
</reference>
<evidence type="ECO:0000313" key="6">
    <source>
        <dbReference type="Proteomes" id="UP001139493"/>
    </source>
</evidence>
<gene>
    <name evidence="5" type="ORF">APR03_004484</name>
</gene>